<dbReference type="Proteomes" id="UP000030428">
    <property type="component" value="Unassembled WGS sequence"/>
</dbReference>
<dbReference type="PANTHER" id="PTHR43352">
    <property type="entry name" value="ACETYL-COA SYNTHETASE"/>
    <property type="match status" value="1"/>
</dbReference>
<feature type="transmembrane region" description="Helical" evidence="2">
    <location>
        <begin position="83"/>
        <end position="105"/>
    </location>
</feature>
<dbReference type="AlphaFoldDB" id="A0A0A6P431"/>
<dbReference type="SUPFAM" id="SSF56801">
    <property type="entry name" value="Acetyl-CoA synthetase-like"/>
    <property type="match status" value="1"/>
</dbReference>
<keyword evidence="2" id="KW-0472">Membrane</keyword>
<dbReference type="GO" id="GO:0016405">
    <property type="term" value="F:CoA-ligase activity"/>
    <property type="evidence" value="ECO:0007669"/>
    <property type="project" value="InterPro"/>
</dbReference>
<dbReference type="NCBIfam" id="TIGR02262">
    <property type="entry name" value="benz_CoA_lig"/>
    <property type="match status" value="1"/>
</dbReference>
<dbReference type="InterPro" id="IPR011957">
    <property type="entry name" value="Benz_CoA_lig"/>
</dbReference>
<keyword evidence="1" id="KW-0436">Ligase</keyword>
<evidence type="ECO:0000256" key="2">
    <source>
        <dbReference type="SAM" id="Phobius"/>
    </source>
</evidence>
<evidence type="ECO:0000313" key="4">
    <source>
        <dbReference type="EMBL" id="KHD05104.1"/>
    </source>
</evidence>
<dbReference type="InterPro" id="IPR000873">
    <property type="entry name" value="AMP-dep_synth/lig_dom"/>
</dbReference>
<evidence type="ECO:0000259" key="3">
    <source>
        <dbReference type="Pfam" id="PF00501"/>
    </source>
</evidence>
<dbReference type="InterPro" id="IPR042099">
    <property type="entry name" value="ANL_N_sf"/>
</dbReference>
<evidence type="ECO:0000256" key="1">
    <source>
        <dbReference type="ARBA" id="ARBA00022598"/>
    </source>
</evidence>
<comment type="caution">
    <text evidence="4">The sequence shown here is derived from an EMBL/GenBank/DDBJ whole genome shotgun (WGS) entry which is preliminary data.</text>
</comment>
<gene>
    <name evidence="4" type="ORF">PN36_20560</name>
</gene>
<organism evidence="4 5">
    <name type="scientific">Candidatus Thiomargarita nelsonii</name>
    <dbReference type="NCBI Taxonomy" id="1003181"/>
    <lineage>
        <taxon>Bacteria</taxon>
        <taxon>Pseudomonadati</taxon>
        <taxon>Pseudomonadota</taxon>
        <taxon>Gammaproteobacteria</taxon>
        <taxon>Thiotrichales</taxon>
        <taxon>Thiotrichaceae</taxon>
        <taxon>Thiomargarita</taxon>
    </lineage>
</organism>
<dbReference type="InterPro" id="IPR045851">
    <property type="entry name" value="AMP-bd_C_sf"/>
</dbReference>
<feature type="domain" description="AMP-dependent synthetase/ligase" evidence="3">
    <location>
        <begin position="42"/>
        <end position="402"/>
    </location>
</feature>
<reference evidence="4 5" key="1">
    <citation type="journal article" date="2016" name="Front. Microbiol.">
        <title>Single-Cell (Meta-)Genomics of a Dimorphic Candidatus Thiomargarita nelsonii Reveals Genomic Plasticity.</title>
        <authorList>
            <person name="Flood B.E."/>
            <person name="Fliss P."/>
            <person name="Jones D.S."/>
            <person name="Dick G.J."/>
            <person name="Jain S."/>
            <person name="Kaster A.K."/>
            <person name="Winkel M."/>
            <person name="Mussmann M."/>
            <person name="Bailey J."/>
        </authorList>
    </citation>
    <scope>NUCLEOTIDE SEQUENCE [LARGE SCALE GENOMIC DNA]</scope>
    <source>
        <strain evidence="4">Hydrate Ridge</strain>
    </source>
</reference>
<dbReference type="Gene3D" id="3.30.300.30">
    <property type="match status" value="1"/>
</dbReference>
<dbReference type="EMBL" id="JSZA02000089">
    <property type="protein sequence ID" value="KHD05104.1"/>
    <property type="molecule type" value="Genomic_DNA"/>
</dbReference>
<accession>A0A0A6P431</accession>
<dbReference type="Gene3D" id="3.40.50.12780">
    <property type="entry name" value="N-terminal domain of ligase-like"/>
    <property type="match status" value="1"/>
</dbReference>
<dbReference type="GO" id="GO:0044550">
    <property type="term" value="P:secondary metabolite biosynthetic process"/>
    <property type="evidence" value="ECO:0007669"/>
    <property type="project" value="TreeGrafter"/>
</dbReference>
<dbReference type="PANTHER" id="PTHR43352:SF1">
    <property type="entry name" value="ANTHRANILATE--COA LIGASE"/>
    <property type="match status" value="1"/>
</dbReference>
<proteinExistence type="predicted"/>
<evidence type="ECO:0000313" key="5">
    <source>
        <dbReference type="Proteomes" id="UP000030428"/>
    </source>
</evidence>
<dbReference type="GO" id="GO:0016878">
    <property type="term" value="F:acid-thiol ligase activity"/>
    <property type="evidence" value="ECO:0007669"/>
    <property type="project" value="TreeGrafter"/>
</dbReference>
<dbReference type="Pfam" id="PF00501">
    <property type="entry name" value="AMP-binding"/>
    <property type="match status" value="1"/>
</dbReference>
<name>A0A0A6P431_9GAMM</name>
<sequence>MKLYISANQILELDEIIPNAVMTRLAAIPKLKLARSILYAGENGNQIVYRYGDEEMTRTDLQALVLKLAGYFKKLNIKKGDRVLFLLHDTPAFSASFLAAIWIGAVPVPITPRSKSETLNYIIQDSETRFIIAEAESLPAIDEALGGKSRPKVIFQDLYIPSTPNIPKGVISLSKCHNSHETVECVESESQDIVFWQYTSGTTGKPKAVMHTAYGMLANTELYAARSLGIGPGDTLYSIAKMFFAYGLGNNLFFPLLLGATAILDREWPTPMSVADNISKYRPSVFFGVPAMYQMLLGNKDKLNRIAISAPRTYVSAGAPLPAAIFERWQKLTDKKILDGLGATEVGHIFLASDRKSARPSATGKAIPGYEFRIEDANGNQVAMGEQGVLWVRGPSICAGYWQKPETTKERFQHGWYRTGDMYSCDADGYYYYHGREDDLFKVKGRWVVPAEIESLVSTEFYDVIEAVLIPVNDRDGLTQSVLVLRTALNEAKAHKLREQIADFLPHKVEQFKNPSAIHFVADFPRNDNGKLLRKALSTSLQANN</sequence>
<keyword evidence="2" id="KW-0812">Transmembrane</keyword>
<dbReference type="GO" id="GO:0005524">
    <property type="term" value="F:ATP binding"/>
    <property type="evidence" value="ECO:0007669"/>
    <property type="project" value="InterPro"/>
</dbReference>
<protein>
    <recommendedName>
        <fullName evidence="3">AMP-dependent synthetase/ligase domain-containing protein</fullName>
    </recommendedName>
</protein>
<keyword evidence="5" id="KW-1185">Reference proteome</keyword>
<keyword evidence="2" id="KW-1133">Transmembrane helix</keyword>